<proteinExistence type="predicted"/>
<feature type="compositionally biased region" description="Basic and acidic residues" evidence="1">
    <location>
        <begin position="200"/>
        <end position="218"/>
    </location>
</feature>
<sequence>MAESDVTAVLVRPYVVGVTFTQHGHKSLTRDPFIPHNARQGTYELRAIFLLLLPSNQQELMRMTISKMAYSMDDIEQALDGCAEDKEVATIVDGFQSLDNTARSHRAPEKQEVLDLSSRAWNNPNKGKGKVAKISKMFEENHFPIDKRKRQAMDGERPWMRDLKKRDQLTKTKPLHTSQQKDKDADGSKDAVKPNAFPTKRTELSHSHQNGDLRDSPVTEKDVIPKEVHNNNDSVLSSDTGHVELAKKVDSETSVINDDPVPNDLSETTTQIGDSLIHQSPPGQTSPHHSNDSLPVQIGSDEHTQVQDKQGVDHSHQNGDSWHVSGETEDSSKDMHDESDTWLSNIDADNSKNDTLQENGDHPLEVGGSADGMPFVMESSFARSLQQRTNLMRQSKVEQSTDSDSDASKMELRHHLLESGIAGGRRGYDRHREEAGDFVGGNDLKSEHNGVEHPHQTSNMPRHQQINELVQKLEDSGIGFANSDLIHERENGLTPLSSDGSVRTPSSTEEHRDALEPEHEQTPRLHTILHHRDHDHDEHHDVRPKGRHVKFEDDRRRAVNGLPNGRTDSTKRARDQWTQDQAIVKCSYLSNELVRMSELLDTMDPQELKSALKRRLKRKDAKLIMAMSLLLPRHRHPPASQLHCVRCHKNYNPRFDSERCALSHPNNCVVKKKEHSTSTTFKCRACSTEFRLNKMTFYQEGVNSYMTGLCFSGKHTTNSKDVVYQCHGGPAKTCEDNGCVLYWMSDDHLKLINCLAS</sequence>
<name>C3ZLL2_BRAFL</name>
<accession>C3ZLL2</accession>
<feature type="compositionally biased region" description="Basic and acidic residues" evidence="1">
    <location>
        <begin position="508"/>
        <end position="522"/>
    </location>
</feature>
<feature type="region of interest" description="Disordered" evidence="1">
    <location>
        <begin position="247"/>
        <end position="373"/>
    </location>
</feature>
<feature type="compositionally biased region" description="Polar residues" evidence="1">
    <location>
        <begin position="341"/>
        <end position="358"/>
    </location>
</feature>
<feature type="compositionally biased region" description="Basic and acidic residues" evidence="1">
    <location>
        <begin position="179"/>
        <end position="192"/>
    </location>
</feature>
<feature type="region of interest" description="Disordered" evidence="1">
    <location>
        <begin position="489"/>
        <end position="522"/>
    </location>
</feature>
<reference evidence="2" key="1">
    <citation type="journal article" date="2008" name="Nature">
        <title>The amphioxus genome and the evolution of the chordate karyotype.</title>
        <authorList>
            <consortium name="US DOE Joint Genome Institute (JGI-PGF)"/>
            <person name="Putnam N.H."/>
            <person name="Butts T."/>
            <person name="Ferrier D.E.K."/>
            <person name="Furlong R.F."/>
            <person name="Hellsten U."/>
            <person name="Kawashima T."/>
            <person name="Robinson-Rechavi M."/>
            <person name="Shoguchi E."/>
            <person name="Terry A."/>
            <person name="Yu J.-K."/>
            <person name="Benito-Gutierrez E.L."/>
            <person name="Dubchak I."/>
            <person name="Garcia-Fernandez J."/>
            <person name="Gibson-Brown J.J."/>
            <person name="Grigoriev I.V."/>
            <person name="Horton A.C."/>
            <person name="de Jong P.J."/>
            <person name="Jurka J."/>
            <person name="Kapitonov V.V."/>
            <person name="Kohara Y."/>
            <person name="Kuroki Y."/>
            <person name="Lindquist E."/>
            <person name="Lucas S."/>
            <person name="Osoegawa K."/>
            <person name="Pennacchio L.A."/>
            <person name="Salamov A.A."/>
            <person name="Satou Y."/>
            <person name="Sauka-Spengler T."/>
            <person name="Schmutz J."/>
            <person name="Shin-I T."/>
            <person name="Toyoda A."/>
            <person name="Bronner-Fraser M."/>
            <person name="Fujiyama A."/>
            <person name="Holland L.Z."/>
            <person name="Holland P.W.H."/>
            <person name="Satoh N."/>
            <person name="Rokhsar D.S."/>
        </authorList>
    </citation>
    <scope>NUCLEOTIDE SEQUENCE [LARGE SCALE GENOMIC DNA]</scope>
    <source>
        <strain evidence="2">S238N-H82</strain>
        <tissue evidence="2">Testes</tissue>
    </source>
</reference>
<dbReference type="EMBL" id="GG666642">
    <property type="protein sequence ID" value="EEN46485.1"/>
    <property type="molecule type" value="Genomic_DNA"/>
</dbReference>
<feature type="compositionally biased region" description="Polar residues" evidence="1">
    <location>
        <begin position="494"/>
        <end position="507"/>
    </location>
</feature>
<feature type="compositionally biased region" description="Basic and acidic residues" evidence="1">
    <location>
        <begin position="300"/>
        <end position="317"/>
    </location>
</feature>
<dbReference type="eggNOG" id="ENOG502S84N">
    <property type="taxonomic scope" value="Eukaryota"/>
</dbReference>
<feature type="region of interest" description="Disordered" evidence="1">
    <location>
        <begin position="142"/>
        <end position="218"/>
    </location>
</feature>
<evidence type="ECO:0000256" key="1">
    <source>
        <dbReference type="SAM" id="MobiDB-lite"/>
    </source>
</evidence>
<feature type="compositionally biased region" description="Basic and acidic residues" evidence="1">
    <location>
        <begin position="330"/>
        <end position="339"/>
    </location>
</feature>
<evidence type="ECO:0000313" key="2">
    <source>
        <dbReference type="EMBL" id="EEN46485.1"/>
    </source>
</evidence>
<gene>
    <name evidence="2" type="ORF">BRAFLDRAFT_86309</name>
</gene>
<feature type="compositionally biased region" description="Basic and acidic residues" evidence="1">
    <location>
        <begin position="444"/>
        <end position="455"/>
    </location>
</feature>
<dbReference type="AlphaFoldDB" id="C3ZLL2"/>
<protein>
    <submittedName>
        <fullName evidence="2">Uncharacterized protein</fullName>
    </submittedName>
</protein>
<feature type="region of interest" description="Disordered" evidence="1">
    <location>
        <begin position="434"/>
        <end position="461"/>
    </location>
</feature>
<feature type="compositionally biased region" description="Polar residues" evidence="1">
    <location>
        <begin position="265"/>
        <end position="294"/>
    </location>
</feature>
<feature type="compositionally biased region" description="Basic and acidic residues" evidence="1">
    <location>
        <begin position="142"/>
        <end position="170"/>
    </location>
</feature>
<dbReference type="InParanoid" id="C3ZLL2"/>
<organism>
    <name type="scientific">Branchiostoma floridae</name>
    <name type="common">Florida lancelet</name>
    <name type="synonym">Amphioxus</name>
    <dbReference type="NCBI Taxonomy" id="7739"/>
    <lineage>
        <taxon>Eukaryota</taxon>
        <taxon>Metazoa</taxon>
        <taxon>Chordata</taxon>
        <taxon>Cephalochordata</taxon>
        <taxon>Leptocardii</taxon>
        <taxon>Amphioxiformes</taxon>
        <taxon>Branchiostomatidae</taxon>
        <taxon>Branchiostoma</taxon>
    </lineage>
</organism>